<proteinExistence type="predicted"/>
<organism evidence="1 2">
    <name type="scientific">Petrolisthes manimaculis</name>
    <dbReference type="NCBI Taxonomy" id="1843537"/>
    <lineage>
        <taxon>Eukaryota</taxon>
        <taxon>Metazoa</taxon>
        <taxon>Ecdysozoa</taxon>
        <taxon>Arthropoda</taxon>
        <taxon>Crustacea</taxon>
        <taxon>Multicrustacea</taxon>
        <taxon>Malacostraca</taxon>
        <taxon>Eumalacostraca</taxon>
        <taxon>Eucarida</taxon>
        <taxon>Decapoda</taxon>
        <taxon>Pleocyemata</taxon>
        <taxon>Anomura</taxon>
        <taxon>Galatheoidea</taxon>
        <taxon>Porcellanidae</taxon>
        <taxon>Petrolisthes</taxon>
    </lineage>
</organism>
<gene>
    <name evidence="1" type="ORF">Pmani_013815</name>
</gene>
<protein>
    <submittedName>
        <fullName evidence="1">Uncharacterized protein</fullName>
    </submittedName>
</protein>
<reference evidence="1" key="1">
    <citation type="submission" date="2023-11" db="EMBL/GenBank/DDBJ databases">
        <title>Genome assemblies of two species of porcelain crab, Petrolisthes cinctipes and Petrolisthes manimaculis (Anomura: Porcellanidae).</title>
        <authorList>
            <person name="Angst P."/>
        </authorList>
    </citation>
    <scope>NUCLEOTIDE SEQUENCE</scope>
    <source>
        <strain evidence="1">PB745_02</strain>
        <tissue evidence="1">Gill</tissue>
    </source>
</reference>
<keyword evidence="2" id="KW-1185">Reference proteome</keyword>
<dbReference type="EMBL" id="JAWZYT010001168">
    <property type="protein sequence ID" value="KAK4314947.1"/>
    <property type="molecule type" value="Genomic_DNA"/>
</dbReference>
<comment type="caution">
    <text evidence="1">The sequence shown here is derived from an EMBL/GenBank/DDBJ whole genome shotgun (WGS) entry which is preliminary data.</text>
</comment>
<dbReference type="Proteomes" id="UP001292094">
    <property type="component" value="Unassembled WGS sequence"/>
</dbReference>
<sequence length="124" mass="13480">MSQEGERLAAKSAMTAATLANSHASHHRVTITTEPHMTHTAARLELGLGLELSAWPAHNTTPRHTHPPCRNLCLTPYPSSPPTMDSIHQSSFPPFLPSCIPLLLHPPPAGTYMFPSLPLLQLHS</sequence>
<dbReference type="AlphaFoldDB" id="A0AAE1PXP2"/>
<name>A0AAE1PXP2_9EUCA</name>
<evidence type="ECO:0000313" key="2">
    <source>
        <dbReference type="Proteomes" id="UP001292094"/>
    </source>
</evidence>
<evidence type="ECO:0000313" key="1">
    <source>
        <dbReference type="EMBL" id="KAK4314947.1"/>
    </source>
</evidence>
<accession>A0AAE1PXP2</accession>